<comment type="caution">
    <text evidence="2">The sequence shown here is derived from an EMBL/GenBank/DDBJ whole genome shotgun (WGS) entry which is preliminary data.</text>
</comment>
<name>A0A401REB8_CHIPU</name>
<feature type="compositionally biased region" description="Polar residues" evidence="1">
    <location>
        <begin position="1"/>
        <end position="14"/>
    </location>
</feature>
<evidence type="ECO:0000313" key="3">
    <source>
        <dbReference type="Proteomes" id="UP000287033"/>
    </source>
</evidence>
<proteinExistence type="predicted"/>
<dbReference type="AlphaFoldDB" id="A0A401REB8"/>
<gene>
    <name evidence="2" type="ORF">chiPu_0020323</name>
</gene>
<organism evidence="2 3">
    <name type="scientific">Chiloscyllium punctatum</name>
    <name type="common">Brownbanded bambooshark</name>
    <name type="synonym">Hemiscyllium punctatum</name>
    <dbReference type="NCBI Taxonomy" id="137246"/>
    <lineage>
        <taxon>Eukaryota</taxon>
        <taxon>Metazoa</taxon>
        <taxon>Chordata</taxon>
        <taxon>Craniata</taxon>
        <taxon>Vertebrata</taxon>
        <taxon>Chondrichthyes</taxon>
        <taxon>Elasmobranchii</taxon>
        <taxon>Galeomorphii</taxon>
        <taxon>Galeoidea</taxon>
        <taxon>Orectolobiformes</taxon>
        <taxon>Hemiscylliidae</taxon>
        <taxon>Chiloscyllium</taxon>
    </lineage>
</organism>
<reference evidence="2 3" key="1">
    <citation type="journal article" date="2018" name="Nat. Ecol. Evol.">
        <title>Shark genomes provide insights into elasmobranch evolution and the origin of vertebrates.</title>
        <authorList>
            <person name="Hara Y"/>
            <person name="Yamaguchi K"/>
            <person name="Onimaru K"/>
            <person name="Kadota M"/>
            <person name="Koyanagi M"/>
            <person name="Keeley SD"/>
            <person name="Tatsumi K"/>
            <person name="Tanaka K"/>
            <person name="Motone F"/>
            <person name="Kageyama Y"/>
            <person name="Nozu R"/>
            <person name="Adachi N"/>
            <person name="Nishimura O"/>
            <person name="Nakagawa R"/>
            <person name="Tanegashima C"/>
            <person name="Kiyatake I"/>
            <person name="Matsumoto R"/>
            <person name="Murakumo K"/>
            <person name="Nishida K"/>
            <person name="Terakita A"/>
            <person name="Kuratani S"/>
            <person name="Sato K"/>
            <person name="Hyodo S Kuraku.S."/>
        </authorList>
    </citation>
    <scope>NUCLEOTIDE SEQUENCE [LARGE SCALE GENOMIC DNA]</scope>
</reference>
<protein>
    <submittedName>
        <fullName evidence="2">Uncharacterized protein</fullName>
    </submittedName>
</protein>
<evidence type="ECO:0000313" key="2">
    <source>
        <dbReference type="EMBL" id="GCC16499.1"/>
    </source>
</evidence>
<feature type="region of interest" description="Disordered" evidence="1">
    <location>
        <begin position="1"/>
        <end position="42"/>
    </location>
</feature>
<dbReference type="EMBL" id="BEZZ01002512">
    <property type="protein sequence ID" value="GCC16499.1"/>
    <property type="molecule type" value="Genomic_DNA"/>
</dbReference>
<accession>A0A401REB8</accession>
<evidence type="ECO:0000256" key="1">
    <source>
        <dbReference type="SAM" id="MobiDB-lite"/>
    </source>
</evidence>
<keyword evidence="3" id="KW-1185">Reference proteome</keyword>
<sequence length="143" mass="15246">MTSLPSHHAWTTPQPMRAPLQSPSNKPPSRPGKTRTATRASGCTATTSFIATRTGVLPTVHVTSAPEVAATASNYTPMDTTHLDTEASLSDVNFSTIEPPIENQTEIPVTSIVTSFQSLLMQQKAQLASTLRTCQLVASLLTL</sequence>
<dbReference type="Proteomes" id="UP000287033">
    <property type="component" value="Unassembled WGS sequence"/>
</dbReference>